<evidence type="ECO:0000313" key="3">
    <source>
        <dbReference type="Proteomes" id="UP000000763"/>
    </source>
</evidence>
<accession>Q6Z655</accession>
<feature type="compositionally biased region" description="Low complexity" evidence="1">
    <location>
        <begin position="31"/>
        <end position="42"/>
    </location>
</feature>
<reference evidence="3" key="1">
    <citation type="journal article" date="2005" name="Nature">
        <title>The map-based sequence of the rice genome.</title>
        <authorList>
            <consortium name="International rice genome sequencing project (IRGSP)"/>
            <person name="Matsumoto T."/>
            <person name="Wu J."/>
            <person name="Kanamori H."/>
            <person name="Katayose Y."/>
            <person name="Fujisawa M."/>
            <person name="Namiki N."/>
            <person name="Mizuno H."/>
            <person name="Yamamoto K."/>
            <person name="Antonio B.A."/>
            <person name="Baba T."/>
            <person name="Sakata K."/>
            <person name="Nagamura Y."/>
            <person name="Aoki H."/>
            <person name="Arikawa K."/>
            <person name="Arita K."/>
            <person name="Bito T."/>
            <person name="Chiden Y."/>
            <person name="Fujitsuka N."/>
            <person name="Fukunaka R."/>
            <person name="Hamada M."/>
            <person name="Harada C."/>
            <person name="Hayashi A."/>
            <person name="Hijishita S."/>
            <person name="Honda M."/>
            <person name="Hosokawa S."/>
            <person name="Ichikawa Y."/>
            <person name="Idonuma A."/>
            <person name="Iijima M."/>
            <person name="Ikeda M."/>
            <person name="Ikeno M."/>
            <person name="Ito K."/>
            <person name="Ito S."/>
            <person name="Ito T."/>
            <person name="Ito Y."/>
            <person name="Ito Y."/>
            <person name="Iwabuchi A."/>
            <person name="Kamiya K."/>
            <person name="Karasawa W."/>
            <person name="Kurita K."/>
            <person name="Katagiri S."/>
            <person name="Kikuta A."/>
            <person name="Kobayashi H."/>
            <person name="Kobayashi N."/>
            <person name="Machita K."/>
            <person name="Maehara T."/>
            <person name="Masukawa M."/>
            <person name="Mizubayashi T."/>
            <person name="Mukai Y."/>
            <person name="Nagasaki H."/>
            <person name="Nagata Y."/>
            <person name="Naito S."/>
            <person name="Nakashima M."/>
            <person name="Nakama Y."/>
            <person name="Nakamichi Y."/>
            <person name="Nakamura M."/>
            <person name="Meguro A."/>
            <person name="Negishi M."/>
            <person name="Ohta I."/>
            <person name="Ohta T."/>
            <person name="Okamoto M."/>
            <person name="Ono N."/>
            <person name="Saji S."/>
            <person name="Sakaguchi M."/>
            <person name="Sakai K."/>
            <person name="Shibata M."/>
            <person name="Shimokawa T."/>
            <person name="Song J."/>
            <person name="Takazaki Y."/>
            <person name="Terasawa K."/>
            <person name="Tsugane M."/>
            <person name="Tsuji K."/>
            <person name="Ueda S."/>
            <person name="Waki K."/>
            <person name="Yamagata H."/>
            <person name="Yamamoto M."/>
            <person name="Yamamoto S."/>
            <person name="Yamane H."/>
            <person name="Yoshiki S."/>
            <person name="Yoshihara R."/>
            <person name="Yukawa K."/>
            <person name="Zhong H."/>
            <person name="Yano M."/>
            <person name="Yuan Q."/>
            <person name="Ouyang S."/>
            <person name="Liu J."/>
            <person name="Jones K.M."/>
            <person name="Gansberger K."/>
            <person name="Moffat K."/>
            <person name="Hill J."/>
            <person name="Bera J."/>
            <person name="Fadrosh D."/>
            <person name="Jin S."/>
            <person name="Johri S."/>
            <person name="Kim M."/>
            <person name="Overton L."/>
            <person name="Reardon M."/>
            <person name="Tsitrin T."/>
            <person name="Vuong H."/>
            <person name="Weaver B."/>
            <person name="Ciecko A."/>
            <person name="Tallon L."/>
            <person name="Jackson J."/>
            <person name="Pai G."/>
            <person name="Aken S.V."/>
            <person name="Utterback T."/>
            <person name="Reidmuller S."/>
            <person name="Feldblyum T."/>
            <person name="Hsiao J."/>
            <person name="Zismann V."/>
            <person name="Iobst S."/>
            <person name="de Vazeille A.R."/>
            <person name="Buell C.R."/>
            <person name="Ying K."/>
            <person name="Li Y."/>
            <person name="Lu T."/>
            <person name="Huang Y."/>
            <person name="Zhao Q."/>
            <person name="Feng Q."/>
            <person name="Zhang L."/>
            <person name="Zhu J."/>
            <person name="Weng Q."/>
            <person name="Mu J."/>
            <person name="Lu Y."/>
            <person name="Fan D."/>
            <person name="Liu Y."/>
            <person name="Guan J."/>
            <person name="Zhang Y."/>
            <person name="Yu S."/>
            <person name="Liu X."/>
            <person name="Zhang Y."/>
            <person name="Hong G."/>
            <person name="Han B."/>
            <person name="Choisne N."/>
            <person name="Demange N."/>
            <person name="Orjeda G."/>
            <person name="Samain S."/>
            <person name="Cattolico L."/>
            <person name="Pelletier E."/>
            <person name="Couloux A."/>
            <person name="Segurens B."/>
            <person name="Wincker P."/>
            <person name="D'Hont A."/>
            <person name="Scarpelli C."/>
            <person name="Weissenbach J."/>
            <person name="Salanoubat M."/>
            <person name="Quetier F."/>
            <person name="Yu Y."/>
            <person name="Kim H.R."/>
            <person name="Rambo T."/>
            <person name="Currie J."/>
            <person name="Collura K."/>
            <person name="Luo M."/>
            <person name="Yang T."/>
            <person name="Ammiraju J.S.S."/>
            <person name="Engler F."/>
            <person name="Soderlund C."/>
            <person name="Wing R.A."/>
            <person name="Palmer L.E."/>
            <person name="de la Bastide M."/>
            <person name="Spiegel L."/>
            <person name="Nascimento L."/>
            <person name="Zutavern T."/>
            <person name="O'Shaughnessy A."/>
            <person name="Dike S."/>
            <person name="Dedhia N."/>
            <person name="Preston R."/>
            <person name="Balija V."/>
            <person name="McCombie W.R."/>
            <person name="Chow T."/>
            <person name="Chen H."/>
            <person name="Chung M."/>
            <person name="Chen C."/>
            <person name="Shaw J."/>
            <person name="Wu H."/>
            <person name="Hsiao K."/>
            <person name="Chao Y."/>
            <person name="Chu M."/>
            <person name="Cheng C."/>
            <person name="Hour A."/>
            <person name="Lee P."/>
            <person name="Lin S."/>
            <person name="Lin Y."/>
            <person name="Liou J."/>
            <person name="Liu S."/>
            <person name="Hsing Y."/>
            <person name="Raghuvanshi S."/>
            <person name="Mohanty A."/>
            <person name="Bharti A.K."/>
            <person name="Gaur A."/>
            <person name="Gupta V."/>
            <person name="Kumar D."/>
            <person name="Ravi V."/>
            <person name="Vij S."/>
            <person name="Kapur A."/>
            <person name="Khurana P."/>
            <person name="Khurana P."/>
            <person name="Khurana J.P."/>
            <person name="Tyagi A.K."/>
            <person name="Gaikwad K."/>
            <person name="Singh A."/>
            <person name="Dalal V."/>
            <person name="Srivastava S."/>
            <person name="Dixit A."/>
            <person name="Pal A.K."/>
            <person name="Ghazi I.A."/>
            <person name="Yadav M."/>
            <person name="Pandit A."/>
            <person name="Bhargava A."/>
            <person name="Sureshbabu K."/>
            <person name="Batra K."/>
            <person name="Sharma T.R."/>
            <person name="Mohapatra T."/>
            <person name="Singh N.K."/>
            <person name="Messing J."/>
            <person name="Nelson A.B."/>
            <person name="Fuks G."/>
            <person name="Kavchok S."/>
            <person name="Keizer G."/>
            <person name="Linton E."/>
            <person name="Llaca V."/>
            <person name="Song R."/>
            <person name="Tanyolac B."/>
            <person name="Young S."/>
            <person name="Ho-Il K."/>
            <person name="Hahn J.H."/>
            <person name="Sangsakoo G."/>
            <person name="Vanavichit A."/>
            <person name="de Mattos Luiz.A.T."/>
            <person name="Zimmer P.D."/>
            <person name="Malone G."/>
            <person name="Dellagostin O."/>
            <person name="de Oliveira A.C."/>
            <person name="Bevan M."/>
            <person name="Bancroft I."/>
            <person name="Minx P."/>
            <person name="Cordum H."/>
            <person name="Wilson R."/>
            <person name="Cheng Z."/>
            <person name="Jin W."/>
            <person name="Jiang J."/>
            <person name="Leong S.A."/>
            <person name="Iwama H."/>
            <person name="Gojobori T."/>
            <person name="Itoh T."/>
            <person name="Niimura Y."/>
            <person name="Fujii Y."/>
            <person name="Habara T."/>
            <person name="Sakai H."/>
            <person name="Sato Y."/>
            <person name="Wilson G."/>
            <person name="Kumar K."/>
            <person name="McCouch S."/>
            <person name="Juretic N."/>
            <person name="Hoen D."/>
            <person name="Wright S."/>
            <person name="Bruskiewich R."/>
            <person name="Bureau T."/>
            <person name="Miyao A."/>
            <person name="Hirochika H."/>
            <person name="Nishikawa T."/>
            <person name="Kadowaki K."/>
            <person name="Sugiura M."/>
            <person name="Burr B."/>
            <person name="Sasaki T."/>
        </authorList>
    </citation>
    <scope>NUCLEOTIDE SEQUENCE [LARGE SCALE GENOMIC DNA]</scope>
    <source>
        <strain evidence="3">cv. Nipponbare</strain>
    </source>
</reference>
<feature type="region of interest" description="Disordered" evidence="1">
    <location>
        <begin position="1"/>
        <end position="77"/>
    </location>
</feature>
<dbReference type="EMBL" id="AP005052">
    <property type="protein sequence ID" value="BAD13015.1"/>
    <property type="molecule type" value="Genomic_DNA"/>
</dbReference>
<name>Q6Z655_ORYSJ</name>
<dbReference type="AlphaFoldDB" id="Q6Z655"/>
<proteinExistence type="predicted"/>
<protein>
    <submittedName>
        <fullName evidence="2">Uncharacterized protein</fullName>
    </submittedName>
</protein>
<dbReference type="Proteomes" id="UP000000763">
    <property type="component" value="Chromosome 2"/>
</dbReference>
<sequence>MDGRIGAVENREEEGDDAVQSPYPGLSSGWATGTGSNESNGSPSPPAGGGRTRHAPPRESDRAAASPAARHVWPEPDRERVAQFSDCSGCPACRATASFSRLYGDALRLRRYDLLTLRGADARMAPAGARR</sequence>
<reference evidence="3" key="2">
    <citation type="journal article" date="2008" name="Nucleic Acids Res.">
        <title>The rice annotation project database (RAP-DB): 2008 update.</title>
        <authorList>
            <consortium name="The rice annotation project (RAP)"/>
        </authorList>
    </citation>
    <scope>GENOME REANNOTATION</scope>
    <source>
        <strain evidence="3">cv. Nipponbare</strain>
    </source>
</reference>
<evidence type="ECO:0000256" key="1">
    <source>
        <dbReference type="SAM" id="MobiDB-lite"/>
    </source>
</evidence>
<organism evidence="2 3">
    <name type="scientific">Oryza sativa subsp. japonica</name>
    <name type="common">Rice</name>
    <dbReference type="NCBI Taxonomy" id="39947"/>
    <lineage>
        <taxon>Eukaryota</taxon>
        <taxon>Viridiplantae</taxon>
        <taxon>Streptophyta</taxon>
        <taxon>Embryophyta</taxon>
        <taxon>Tracheophyta</taxon>
        <taxon>Spermatophyta</taxon>
        <taxon>Magnoliopsida</taxon>
        <taxon>Liliopsida</taxon>
        <taxon>Poales</taxon>
        <taxon>Poaceae</taxon>
        <taxon>BOP clade</taxon>
        <taxon>Oryzoideae</taxon>
        <taxon>Oryzeae</taxon>
        <taxon>Oryzinae</taxon>
        <taxon>Oryza</taxon>
        <taxon>Oryza sativa</taxon>
    </lineage>
</organism>
<gene>
    <name evidence="2" type="primary">P0654B04.29</name>
</gene>
<evidence type="ECO:0000313" key="2">
    <source>
        <dbReference type="EMBL" id="BAD13015.1"/>
    </source>
</evidence>